<dbReference type="GO" id="GO:0005576">
    <property type="term" value="C:extracellular region"/>
    <property type="evidence" value="ECO:0007669"/>
    <property type="project" value="UniProtKB-SubCell"/>
</dbReference>
<dbReference type="EMBL" id="LLXI01001488">
    <property type="protein sequence ID" value="PKY53919.1"/>
    <property type="molecule type" value="Genomic_DNA"/>
</dbReference>
<evidence type="ECO:0000313" key="6">
    <source>
        <dbReference type="Proteomes" id="UP000234323"/>
    </source>
</evidence>
<dbReference type="VEuPathDB" id="FungiDB:FUN_015619"/>
<dbReference type="GO" id="GO:0043657">
    <property type="term" value="C:host cell"/>
    <property type="evidence" value="ECO:0007669"/>
    <property type="project" value="UniProtKB-SubCell"/>
</dbReference>
<evidence type="ECO:0000313" key="5">
    <source>
        <dbReference type="EMBL" id="PKY53919.1"/>
    </source>
</evidence>
<organism evidence="5 6">
    <name type="scientific">Rhizophagus irregularis</name>
    <dbReference type="NCBI Taxonomy" id="588596"/>
    <lineage>
        <taxon>Eukaryota</taxon>
        <taxon>Fungi</taxon>
        <taxon>Fungi incertae sedis</taxon>
        <taxon>Mucoromycota</taxon>
        <taxon>Glomeromycotina</taxon>
        <taxon>Glomeromycetes</taxon>
        <taxon>Glomerales</taxon>
        <taxon>Glomeraceae</taxon>
        <taxon>Rhizophagus</taxon>
    </lineage>
</organism>
<dbReference type="VEuPathDB" id="FungiDB:RhiirA1_422586"/>
<gene>
    <name evidence="5" type="ORF">RhiirA4_472404</name>
</gene>
<evidence type="ECO:0000256" key="1">
    <source>
        <dbReference type="ARBA" id="ARBA00004340"/>
    </source>
</evidence>
<feature type="domain" description="Crinkler effector protein N-terminal" evidence="4">
    <location>
        <begin position="44"/>
        <end position="125"/>
    </location>
</feature>
<evidence type="ECO:0000256" key="3">
    <source>
        <dbReference type="ARBA" id="ARBA00022525"/>
    </source>
</evidence>
<evidence type="ECO:0000259" key="4">
    <source>
        <dbReference type="Pfam" id="PF20147"/>
    </source>
</evidence>
<dbReference type="Pfam" id="PF20147">
    <property type="entry name" value="Crinkler"/>
    <property type="match status" value="1"/>
</dbReference>
<dbReference type="Proteomes" id="UP000234323">
    <property type="component" value="Unassembled WGS sequence"/>
</dbReference>
<sequence>MFSNTKLVHTANKFTSFLQQVKQDYSHYAKELQTFWKGVIEECGDTFANAFEVDIEKNNSICKLKDIIKKKNTQTFANIDTKDIRLWKVKIPDDRKDQLINLLLQNKDKLLATRKILKYFSSSPQGACPCYCQVVILEEALLCIPPSIISNDCFKSKDTTRVNGDSPISVLLWEDFFKEVSHFHFKEHPRFERTNFVVKEIINKEDVQDLNCHYLAKLLILVIEVKREHILQDISEQTFPDFYKMNRKARMVVQQIYNYMGKNELRYGILTTYENH</sequence>
<keyword evidence="3" id="KW-0964">Secreted</keyword>
<name>A0A2I1H4W8_9GLOM</name>
<dbReference type="AlphaFoldDB" id="A0A2I1H4W8"/>
<protein>
    <recommendedName>
        <fullName evidence="4">Crinkler effector protein N-terminal domain-containing protein</fullName>
    </recommendedName>
</protein>
<evidence type="ECO:0000256" key="2">
    <source>
        <dbReference type="ARBA" id="ARBA00004613"/>
    </source>
</evidence>
<reference evidence="5 6" key="1">
    <citation type="submission" date="2015-10" db="EMBL/GenBank/DDBJ databases">
        <title>Genome analyses suggest a sexual origin of heterokaryosis in a supposedly ancient asexual fungus.</title>
        <authorList>
            <person name="Ropars J."/>
            <person name="Sedzielewska K."/>
            <person name="Noel J."/>
            <person name="Charron P."/>
            <person name="Farinelli L."/>
            <person name="Marton T."/>
            <person name="Kruger M."/>
            <person name="Pelin A."/>
            <person name="Brachmann A."/>
            <person name="Corradi N."/>
        </authorList>
    </citation>
    <scope>NUCLEOTIDE SEQUENCE [LARGE SCALE GENOMIC DNA]</scope>
    <source>
        <strain evidence="5 6">A4</strain>
    </source>
</reference>
<dbReference type="InterPro" id="IPR045379">
    <property type="entry name" value="Crinkler_N"/>
</dbReference>
<comment type="subcellular location">
    <subcellularLocation>
        <location evidence="1">Host cell</location>
    </subcellularLocation>
    <subcellularLocation>
        <location evidence="2">Secreted</location>
    </subcellularLocation>
</comment>
<dbReference type="VEuPathDB" id="FungiDB:RhiirFUN_020996"/>
<comment type="caution">
    <text evidence="5">The sequence shown here is derived from an EMBL/GenBank/DDBJ whole genome shotgun (WGS) entry which is preliminary data.</text>
</comment>
<proteinExistence type="predicted"/>
<accession>A0A2I1H4W8</accession>
<keyword evidence="6" id="KW-1185">Reference proteome</keyword>